<proteinExistence type="predicted"/>
<feature type="region of interest" description="Disordered" evidence="1">
    <location>
        <begin position="487"/>
        <end position="513"/>
    </location>
</feature>
<dbReference type="VEuPathDB" id="FungiDB:BD410DRAFT_174663"/>
<gene>
    <name evidence="2" type="ORF">BD410DRAFT_174663</name>
</gene>
<evidence type="ECO:0000256" key="1">
    <source>
        <dbReference type="SAM" id="MobiDB-lite"/>
    </source>
</evidence>
<name>A0A4Y7Q6E7_9AGAM</name>
<dbReference type="Proteomes" id="UP000294933">
    <property type="component" value="Unassembled WGS sequence"/>
</dbReference>
<sequence length="513" mass="58394">MGTGDFIQIYIRYQNCHCKFDPNKLVGLHLPKYYDGDDLAPIQLLFGKCNGDVVYKSTCCQRNVLSLATQDDLMRTKVSVFRSSSSHQQFVRSGQEGDQRGSSEKPDTVVFLVLPLFISQDGQVVNLRVKSDWSMLTSLGQVKPPKPEASLRRVDRALGLGSRLHIYDRQGSGWSTDVRHDLPRQLTWYIRALYASKSVSLVHRSLCLGSFEISEVMSGTFTEERLGNGRQIHVNLTDFDNDVTMIGSPVKSLNTSKRALTGTSIFIARPISEPLMGYLVEQSARNPPVIIEQFDIAKDSSHASDDNAYERWKEFVSTVQMKLIGIPDDSDVEVMHQEWHDMESVYWIMVLFFLRAIPMGNQPKRTITANTKGWNAISKYQVGSVYDPRNYFEIGDKKGFWEGSLHGNFRAFSPLLAAMTRYIFWPWDAISLEAHKFHAHHAFQRLILRETCIRDQADLHVRLEHQPLRCTMSFTWCTATHNRLVRGKGTPPDSDPPKRQNSSTEVNGCYMSN</sequence>
<evidence type="ECO:0008006" key="4">
    <source>
        <dbReference type="Google" id="ProtNLM"/>
    </source>
</evidence>
<evidence type="ECO:0000313" key="3">
    <source>
        <dbReference type="Proteomes" id="UP000294933"/>
    </source>
</evidence>
<evidence type="ECO:0000313" key="2">
    <source>
        <dbReference type="EMBL" id="TDL23227.1"/>
    </source>
</evidence>
<keyword evidence="3" id="KW-1185">Reference proteome</keyword>
<dbReference type="OrthoDB" id="5569250at2759"/>
<accession>A0A4Y7Q6E7</accession>
<reference evidence="2 3" key="1">
    <citation type="submission" date="2018-06" db="EMBL/GenBank/DDBJ databases">
        <title>A transcriptomic atlas of mushroom development highlights an independent origin of complex multicellularity.</title>
        <authorList>
            <consortium name="DOE Joint Genome Institute"/>
            <person name="Krizsan K."/>
            <person name="Almasi E."/>
            <person name="Merenyi Z."/>
            <person name="Sahu N."/>
            <person name="Viragh M."/>
            <person name="Koszo T."/>
            <person name="Mondo S."/>
            <person name="Kiss B."/>
            <person name="Balint B."/>
            <person name="Kues U."/>
            <person name="Barry K."/>
            <person name="Hegedus J.C."/>
            <person name="Henrissat B."/>
            <person name="Johnson J."/>
            <person name="Lipzen A."/>
            <person name="Ohm R."/>
            <person name="Nagy I."/>
            <person name="Pangilinan J."/>
            <person name="Yan J."/>
            <person name="Xiong Y."/>
            <person name="Grigoriev I.V."/>
            <person name="Hibbett D.S."/>
            <person name="Nagy L.G."/>
        </authorList>
    </citation>
    <scope>NUCLEOTIDE SEQUENCE [LARGE SCALE GENOMIC DNA]</scope>
    <source>
        <strain evidence="2 3">SZMC22713</strain>
    </source>
</reference>
<protein>
    <recommendedName>
        <fullName evidence="4">Fungal-type protein kinase domain-containing protein</fullName>
    </recommendedName>
</protein>
<dbReference type="EMBL" id="ML170171">
    <property type="protein sequence ID" value="TDL23227.1"/>
    <property type="molecule type" value="Genomic_DNA"/>
</dbReference>
<organism evidence="2 3">
    <name type="scientific">Rickenella mellea</name>
    <dbReference type="NCBI Taxonomy" id="50990"/>
    <lineage>
        <taxon>Eukaryota</taxon>
        <taxon>Fungi</taxon>
        <taxon>Dikarya</taxon>
        <taxon>Basidiomycota</taxon>
        <taxon>Agaricomycotina</taxon>
        <taxon>Agaricomycetes</taxon>
        <taxon>Hymenochaetales</taxon>
        <taxon>Rickenellaceae</taxon>
        <taxon>Rickenella</taxon>
    </lineage>
</organism>
<feature type="compositionally biased region" description="Polar residues" evidence="1">
    <location>
        <begin position="499"/>
        <end position="513"/>
    </location>
</feature>
<dbReference type="AlphaFoldDB" id="A0A4Y7Q6E7"/>